<evidence type="ECO:0000256" key="1">
    <source>
        <dbReference type="ARBA" id="ARBA00023125"/>
    </source>
</evidence>
<accession>A0AAV5B533</accession>
<dbReference type="Gene3D" id="2.40.50.140">
    <property type="entry name" value="Nucleic acid-binding proteins"/>
    <property type="match status" value="1"/>
</dbReference>
<organism evidence="5 6">
    <name type="scientific">Granulimonas faecalis</name>
    <dbReference type="NCBI Taxonomy" id="2894155"/>
    <lineage>
        <taxon>Bacteria</taxon>
        <taxon>Bacillati</taxon>
        <taxon>Actinomycetota</taxon>
        <taxon>Coriobacteriia</taxon>
        <taxon>Coriobacteriales</taxon>
        <taxon>Kribbibacteriaceae</taxon>
        <taxon>Granulimonas</taxon>
    </lineage>
</organism>
<dbReference type="CDD" id="cd04496">
    <property type="entry name" value="SSB_OBF"/>
    <property type="match status" value="1"/>
</dbReference>
<dbReference type="GO" id="GO:0006260">
    <property type="term" value="P:DNA replication"/>
    <property type="evidence" value="ECO:0007669"/>
    <property type="project" value="InterPro"/>
</dbReference>
<dbReference type="PROSITE" id="PS50935">
    <property type="entry name" value="SSB"/>
    <property type="match status" value="1"/>
</dbReference>
<comment type="caution">
    <text evidence="5">The sequence shown here is derived from an EMBL/GenBank/DDBJ whole genome shotgun (WGS) entry which is preliminary data.</text>
</comment>
<keyword evidence="1 2" id="KW-0238">DNA-binding</keyword>
<feature type="region of interest" description="Disordered" evidence="4">
    <location>
        <begin position="112"/>
        <end position="145"/>
    </location>
</feature>
<dbReference type="EMBL" id="BQKC01000002">
    <property type="protein sequence ID" value="GJM56277.1"/>
    <property type="molecule type" value="Genomic_DNA"/>
</dbReference>
<dbReference type="PIRSF" id="PIRSF002070">
    <property type="entry name" value="SSB"/>
    <property type="match status" value="1"/>
</dbReference>
<reference evidence="5" key="1">
    <citation type="journal article" date="2022" name="Int. J. Syst. Evol. Microbiol.">
        <title>Granulimonas faecalis gen. nov., sp. nov., and Leptogranulimonas caecicola gen. nov., sp. nov., novel lactate-producing Atopobiaceae bacteria isolated from mouse intestines, and an emended description of the family Atopobiaceae.</title>
        <authorList>
            <person name="Morinaga K."/>
            <person name="Kusada H."/>
            <person name="Sakamoto S."/>
            <person name="Murakami T."/>
            <person name="Toyoda A."/>
            <person name="Mori H."/>
            <person name="Meng X.Y."/>
            <person name="Takashino M."/>
            <person name="Murotomi K."/>
            <person name="Tamaki H."/>
        </authorList>
    </citation>
    <scope>NUCLEOTIDE SEQUENCE</scope>
    <source>
        <strain evidence="5">OPF53</strain>
    </source>
</reference>
<dbReference type="RefSeq" id="WP_168354097.1">
    <property type="nucleotide sequence ID" value="NZ_BQKC01000002.1"/>
</dbReference>
<gene>
    <name evidence="5" type="ORF">ATOP_19320</name>
</gene>
<name>A0AAV5B533_9ACTN</name>
<comment type="caution">
    <text evidence="2">Lacks conserved residue(s) required for the propagation of feature annotation.</text>
</comment>
<sequence>MNGINTVALSGNLTHDAELRATAGGTPVLNFSLAVSRSVQNKETGEYEDKPKYFDCVLYGGRASAIAQYMTKGTRATVQGHLDQRSWIDKDTQKTRSKVEVVVEEIDFTSSAAKRADAPVQQPQAAVTAAPVPPAVADSPFIQTQ</sequence>
<dbReference type="Pfam" id="PF00436">
    <property type="entry name" value="SSB"/>
    <property type="match status" value="1"/>
</dbReference>
<dbReference type="InterPro" id="IPR011344">
    <property type="entry name" value="ssDNA-bd"/>
</dbReference>
<dbReference type="GO" id="GO:0003697">
    <property type="term" value="F:single-stranded DNA binding"/>
    <property type="evidence" value="ECO:0007669"/>
    <property type="project" value="UniProtKB-UniRule"/>
</dbReference>
<evidence type="ECO:0000256" key="4">
    <source>
        <dbReference type="SAM" id="MobiDB-lite"/>
    </source>
</evidence>
<dbReference type="AlphaFoldDB" id="A0AAV5B533"/>
<comment type="subunit">
    <text evidence="2">Homotetramer.</text>
</comment>
<dbReference type="NCBIfam" id="TIGR00621">
    <property type="entry name" value="ssb"/>
    <property type="match status" value="1"/>
</dbReference>
<evidence type="ECO:0000313" key="6">
    <source>
        <dbReference type="Proteomes" id="UP001055025"/>
    </source>
</evidence>
<evidence type="ECO:0000256" key="2">
    <source>
        <dbReference type="HAMAP-Rule" id="MF_00984"/>
    </source>
</evidence>
<dbReference type="InterPro" id="IPR012340">
    <property type="entry name" value="NA-bd_OB-fold"/>
</dbReference>
<evidence type="ECO:0000313" key="5">
    <source>
        <dbReference type="EMBL" id="GJM56277.1"/>
    </source>
</evidence>
<feature type="compositionally biased region" description="Low complexity" evidence="4">
    <location>
        <begin position="118"/>
        <end position="130"/>
    </location>
</feature>
<dbReference type="PANTHER" id="PTHR10302">
    <property type="entry name" value="SINGLE-STRANDED DNA-BINDING PROTEIN"/>
    <property type="match status" value="1"/>
</dbReference>
<dbReference type="GO" id="GO:0009295">
    <property type="term" value="C:nucleoid"/>
    <property type="evidence" value="ECO:0007669"/>
    <property type="project" value="TreeGrafter"/>
</dbReference>
<dbReference type="PANTHER" id="PTHR10302:SF0">
    <property type="entry name" value="SINGLE-STRANDED DNA-BINDING PROTEIN, MITOCHONDRIAL"/>
    <property type="match status" value="1"/>
</dbReference>
<protein>
    <recommendedName>
        <fullName evidence="2 3">Single-stranded DNA-binding protein</fullName>
        <shortName evidence="2">SSB</shortName>
    </recommendedName>
</protein>
<dbReference type="Proteomes" id="UP001055025">
    <property type="component" value="Unassembled WGS sequence"/>
</dbReference>
<keyword evidence="6" id="KW-1185">Reference proteome</keyword>
<dbReference type="SUPFAM" id="SSF50249">
    <property type="entry name" value="Nucleic acid-binding proteins"/>
    <property type="match status" value="1"/>
</dbReference>
<proteinExistence type="inferred from homology"/>
<dbReference type="HAMAP" id="MF_00984">
    <property type="entry name" value="SSB"/>
    <property type="match status" value="1"/>
</dbReference>
<dbReference type="InterPro" id="IPR000424">
    <property type="entry name" value="Primosome_PriB/ssb"/>
</dbReference>
<evidence type="ECO:0000256" key="3">
    <source>
        <dbReference type="PIRNR" id="PIRNR002070"/>
    </source>
</evidence>